<dbReference type="Pfam" id="PF19502">
    <property type="entry name" value="DUF6036"/>
    <property type="match status" value="1"/>
</dbReference>
<accession>A0ABU5SC65</accession>
<feature type="domain" description="DUF6036" evidence="1">
    <location>
        <begin position="18"/>
        <end position="149"/>
    </location>
</feature>
<protein>
    <submittedName>
        <fullName evidence="2">DUF6036 family nucleotidyltransferase</fullName>
    </submittedName>
</protein>
<comment type="caution">
    <text evidence="2">The sequence shown here is derived from an EMBL/GenBank/DDBJ whole genome shotgun (WGS) entry which is preliminary data.</text>
</comment>
<dbReference type="InterPro" id="IPR045792">
    <property type="entry name" value="DUF6036"/>
</dbReference>
<name>A0ABU5SC65_9BACT</name>
<dbReference type="InterPro" id="IPR043519">
    <property type="entry name" value="NT_sf"/>
</dbReference>
<dbReference type="RefSeq" id="WP_323699404.1">
    <property type="nucleotide sequence ID" value="NZ_JAYGIL010000057.1"/>
</dbReference>
<evidence type="ECO:0000259" key="1">
    <source>
        <dbReference type="Pfam" id="PF19502"/>
    </source>
</evidence>
<keyword evidence="3" id="KW-1185">Reference proteome</keyword>
<dbReference type="Gene3D" id="3.30.460.40">
    <property type="match status" value="1"/>
</dbReference>
<gene>
    <name evidence="2" type="ORF">VB776_24080</name>
</gene>
<reference evidence="2 3" key="1">
    <citation type="submission" date="2023-12" db="EMBL/GenBank/DDBJ databases">
        <title>Novel species of the genus Arcicella isolated from rivers.</title>
        <authorList>
            <person name="Lu H."/>
        </authorList>
    </citation>
    <scope>NUCLEOTIDE SEQUENCE [LARGE SCALE GENOMIC DNA]</scope>
    <source>
        <strain evidence="2 3">DC2W</strain>
    </source>
</reference>
<dbReference type="SUPFAM" id="SSF81301">
    <property type="entry name" value="Nucleotidyltransferase"/>
    <property type="match status" value="1"/>
</dbReference>
<dbReference type="EMBL" id="JAYGIL010000057">
    <property type="protein sequence ID" value="MEA5406039.1"/>
    <property type="molecule type" value="Genomic_DNA"/>
</dbReference>
<evidence type="ECO:0000313" key="3">
    <source>
        <dbReference type="Proteomes" id="UP001303899"/>
    </source>
</evidence>
<organism evidence="2 3">
    <name type="scientific">Arcicella gelida</name>
    <dbReference type="NCBI Taxonomy" id="2984195"/>
    <lineage>
        <taxon>Bacteria</taxon>
        <taxon>Pseudomonadati</taxon>
        <taxon>Bacteroidota</taxon>
        <taxon>Cytophagia</taxon>
        <taxon>Cytophagales</taxon>
        <taxon>Flectobacillaceae</taxon>
        <taxon>Arcicella</taxon>
    </lineage>
</organism>
<sequence>MSNIFNEDFQDFLKAFNKYEVKYLLVGGYSVILHGYPRTTGDMDLWAEKTKENYERIVKAFADFGMPIFDMTIDNFLNNPLIDVFTFGRPPVSIEILTNVKGLIFKDSFEKYVDYQIDSELSIKLIHYDDLILAKKAAGRPRDLNDIENLKK</sequence>
<dbReference type="Proteomes" id="UP001303899">
    <property type="component" value="Unassembled WGS sequence"/>
</dbReference>
<evidence type="ECO:0000313" key="2">
    <source>
        <dbReference type="EMBL" id="MEA5406039.1"/>
    </source>
</evidence>
<proteinExistence type="predicted"/>